<accession>A0A2P7MZG3</accession>
<dbReference type="EMBL" id="PXXO01000003">
    <property type="protein sequence ID" value="PSJ06592.1"/>
    <property type="molecule type" value="Genomic_DNA"/>
</dbReference>
<evidence type="ECO:0000256" key="1">
    <source>
        <dbReference type="SAM" id="MobiDB-lite"/>
    </source>
</evidence>
<reference evidence="2 3" key="1">
    <citation type="journal article" date="2018" name="Environ. Microbiol.">
        <title>Ecological and genomic features of two widespread freshwater picocyanobacteria.</title>
        <authorList>
            <person name="Cabello-Yeves P.J."/>
            <person name="Picazo A."/>
            <person name="Camacho A."/>
            <person name="Callieri C."/>
            <person name="Rosselli R."/>
            <person name="Roda-Garcia J.J."/>
            <person name="Coutinho F.H."/>
            <person name="Rodriguez-Valera F."/>
        </authorList>
    </citation>
    <scope>NUCLEOTIDE SEQUENCE [LARGE SCALE GENOMIC DNA]</scope>
    <source>
        <strain evidence="2 3">Tous</strain>
    </source>
</reference>
<organism evidence="2 3">
    <name type="scientific">Cyanobium usitatum str. Tous</name>
    <dbReference type="NCBI Taxonomy" id="2116684"/>
    <lineage>
        <taxon>Bacteria</taxon>
        <taxon>Bacillati</taxon>
        <taxon>Cyanobacteriota</taxon>
        <taxon>Cyanophyceae</taxon>
        <taxon>Synechococcales</taxon>
        <taxon>Prochlorococcaceae</taxon>
        <taxon>Cyanobium</taxon>
    </lineage>
</organism>
<evidence type="ECO:0000313" key="2">
    <source>
        <dbReference type="EMBL" id="PSJ06592.1"/>
    </source>
</evidence>
<evidence type="ECO:0000313" key="3">
    <source>
        <dbReference type="Proteomes" id="UP000243002"/>
    </source>
</evidence>
<name>A0A2P7MZG3_9CYAN</name>
<comment type="caution">
    <text evidence="2">The sequence shown here is derived from an EMBL/GenBank/DDBJ whole genome shotgun (WGS) entry which is preliminary data.</text>
</comment>
<dbReference type="AlphaFoldDB" id="A0A2P7MZG3"/>
<dbReference type="RefSeq" id="WP_106502100.1">
    <property type="nucleotide sequence ID" value="NZ_PXXO01000003.1"/>
</dbReference>
<dbReference type="Proteomes" id="UP000243002">
    <property type="component" value="Unassembled WGS sequence"/>
</dbReference>
<sequence length="194" mass="20284">MALISPRRFTSGQHQGNGGGALTLLGGPTPLQAFANARLLLGENANPGDTTSAVVASHVLECFLERSNYISAKENGPGVDTGDFTYIGYLCRAARLPPNPGSIWLSSDLVWQHHGRRVSSSGTTVVAPCEGAIWLGDLSLLTPAGDAAVDPYAQYTAFVVLEFGASYGSGGIGTLVQPLIGERIFGTLKPNRVV</sequence>
<dbReference type="OrthoDB" id="555188at2"/>
<keyword evidence="3" id="KW-1185">Reference proteome</keyword>
<proteinExistence type="predicted"/>
<gene>
    <name evidence="2" type="ORF">C7K55_03870</name>
</gene>
<feature type="region of interest" description="Disordered" evidence="1">
    <location>
        <begin position="1"/>
        <end position="21"/>
    </location>
</feature>
<protein>
    <submittedName>
        <fullName evidence="2">Uncharacterized protein</fullName>
    </submittedName>
</protein>